<dbReference type="EMBL" id="KZ679257">
    <property type="protein sequence ID" value="PTB44826.1"/>
    <property type="molecule type" value="Genomic_DNA"/>
</dbReference>
<gene>
    <name evidence="1" type="ORF">M441DRAFT_299560</name>
</gene>
<proteinExistence type="predicted"/>
<dbReference type="GO" id="GO:0006508">
    <property type="term" value="P:proteolysis"/>
    <property type="evidence" value="ECO:0007669"/>
    <property type="project" value="InterPro"/>
</dbReference>
<evidence type="ECO:0000313" key="1">
    <source>
        <dbReference type="EMBL" id="PTB44826.1"/>
    </source>
</evidence>
<evidence type="ECO:0000313" key="2">
    <source>
        <dbReference type="Proteomes" id="UP000240493"/>
    </source>
</evidence>
<name>A0A2T3ZJ54_TRIA4</name>
<dbReference type="GO" id="GO:0004252">
    <property type="term" value="F:serine-type endopeptidase activity"/>
    <property type="evidence" value="ECO:0007669"/>
    <property type="project" value="InterPro"/>
</dbReference>
<dbReference type="Proteomes" id="UP000240493">
    <property type="component" value="Unassembled WGS sequence"/>
</dbReference>
<organism evidence="1 2">
    <name type="scientific">Trichoderma asperellum (strain ATCC 204424 / CBS 433.97 / NBRC 101777)</name>
    <dbReference type="NCBI Taxonomy" id="1042311"/>
    <lineage>
        <taxon>Eukaryota</taxon>
        <taxon>Fungi</taxon>
        <taxon>Dikarya</taxon>
        <taxon>Ascomycota</taxon>
        <taxon>Pezizomycotina</taxon>
        <taxon>Sordariomycetes</taxon>
        <taxon>Hypocreomycetidae</taxon>
        <taxon>Hypocreales</taxon>
        <taxon>Hypocreaceae</taxon>
        <taxon>Trichoderma</taxon>
    </lineage>
</organism>
<dbReference type="AlphaFoldDB" id="A0A2T3ZJ54"/>
<protein>
    <submittedName>
        <fullName evidence="1">Uncharacterized protein</fullName>
    </submittedName>
</protein>
<keyword evidence="2" id="KW-1185">Reference proteome</keyword>
<reference evidence="1 2" key="1">
    <citation type="submission" date="2016-07" db="EMBL/GenBank/DDBJ databases">
        <title>Multiple horizontal gene transfer events from other fungi enriched the ability of initially mycotrophic Trichoderma (Ascomycota) to feed on dead plant biomass.</title>
        <authorList>
            <consortium name="DOE Joint Genome Institute"/>
            <person name="Aerts A."/>
            <person name="Atanasova L."/>
            <person name="Chenthamara K."/>
            <person name="Zhang J."/>
            <person name="Grujic M."/>
            <person name="Henrissat B."/>
            <person name="Kuo A."/>
            <person name="Salamov A."/>
            <person name="Lipzen A."/>
            <person name="Labutti K."/>
            <person name="Barry K."/>
            <person name="Miao Y."/>
            <person name="Rahimi M.J."/>
            <person name="Shen Q."/>
            <person name="Grigoriev I.V."/>
            <person name="Kubicek C.P."/>
            <person name="Druzhinina I.S."/>
        </authorList>
    </citation>
    <scope>NUCLEOTIDE SEQUENCE [LARGE SCALE GENOMIC DNA]</scope>
    <source>
        <strain evidence="1 2">CBS 433.97</strain>
    </source>
</reference>
<dbReference type="Gene3D" id="3.40.50.200">
    <property type="entry name" value="Peptidase S8/S53 domain"/>
    <property type="match status" value="1"/>
</dbReference>
<dbReference type="InterPro" id="IPR036852">
    <property type="entry name" value="Peptidase_S8/S53_dom_sf"/>
</dbReference>
<accession>A0A2T3ZJ54</accession>
<sequence length="91" mass="9425">MNYQRHQCNEWMKLGLEGVNVALPLLDGGVGGLADGCPGGPFNPISPTGCPFIIAIGIANVTAYSIDGKKTVEQGVRFSGGGILIIKALLL</sequence>